<gene>
    <name evidence="2" type="ORF">DWW35_12895</name>
</gene>
<feature type="domain" description="Competence protein CoiA-like N-terminal" evidence="1">
    <location>
        <begin position="26"/>
        <end position="61"/>
    </location>
</feature>
<dbReference type="Pfam" id="PF25164">
    <property type="entry name" value="CoiA_N"/>
    <property type="match status" value="1"/>
</dbReference>
<dbReference type="RefSeq" id="WP_118081465.1">
    <property type="nucleotide sequence ID" value="NZ_QRYP01000044.1"/>
</dbReference>
<reference evidence="2 3" key="1">
    <citation type="submission" date="2018-08" db="EMBL/GenBank/DDBJ databases">
        <title>A genome reference for cultivated species of the human gut microbiota.</title>
        <authorList>
            <person name="Zou Y."/>
            <person name="Xue W."/>
            <person name="Luo G."/>
        </authorList>
    </citation>
    <scope>NUCLEOTIDE SEQUENCE [LARGE SCALE GENOMIC DNA]</scope>
    <source>
        <strain evidence="2 3">AF15-25</strain>
    </source>
</reference>
<name>A0AA92TQ78_9BACT</name>
<protein>
    <recommendedName>
        <fullName evidence="1">Competence protein CoiA-like N-terminal domain-containing protein</fullName>
    </recommendedName>
</protein>
<dbReference type="InterPro" id="IPR057253">
    <property type="entry name" value="CoiA-like_N"/>
</dbReference>
<dbReference type="Proteomes" id="UP000285236">
    <property type="component" value="Unassembled WGS sequence"/>
</dbReference>
<sequence length="361" mass="42404">MKKPYLTYALSAEGKLVHIDSVANGKECRCFCTYCGEPLLAKQGAKRKHHFSHLSGTECEAAYESMLHLLAKEKIQEAFYNRTSLYMEFEYTSFCNQDKCIFMSHSRRCSNKEKRRIDIKEWYDSCEQEISYDNIRRRSDLKFFSKEFPERKPIYIEFCVTHASDEAKLHSGNKIIEILIEDEDSISSLIESGLVEKSKIVGEEWEGRKIKIVAFYGFKNKDYNNSNINESVWLTRCAFMPSGKIYLSNEHCNCKQIKRKDHRALCEVVFSAHNRYEAYNYAYTICSQKYHISNCNSCRNFVTVSSWFDAPYKMCKMYKSLQLHLEDFRTTGSFDTSRAKKCRFYSQVNVILDDTVEYFII</sequence>
<dbReference type="EMBL" id="QRYP01000044">
    <property type="protein sequence ID" value="RGU92571.1"/>
    <property type="molecule type" value="Genomic_DNA"/>
</dbReference>
<organism evidence="2 3">
    <name type="scientific">Segatella copri</name>
    <dbReference type="NCBI Taxonomy" id="165179"/>
    <lineage>
        <taxon>Bacteria</taxon>
        <taxon>Pseudomonadati</taxon>
        <taxon>Bacteroidota</taxon>
        <taxon>Bacteroidia</taxon>
        <taxon>Bacteroidales</taxon>
        <taxon>Prevotellaceae</taxon>
        <taxon>Segatella</taxon>
    </lineage>
</organism>
<accession>A0AA92TQ78</accession>
<evidence type="ECO:0000259" key="1">
    <source>
        <dbReference type="Pfam" id="PF25164"/>
    </source>
</evidence>
<evidence type="ECO:0000313" key="2">
    <source>
        <dbReference type="EMBL" id="RGU92571.1"/>
    </source>
</evidence>
<dbReference type="AlphaFoldDB" id="A0AA92TQ78"/>
<evidence type="ECO:0000313" key="3">
    <source>
        <dbReference type="Proteomes" id="UP000285236"/>
    </source>
</evidence>
<comment type="caution">
    <text evidence="2">The sequence shown here is derived from an EMBL/GenBank/DDBJ whole genome shotgun (WGS) entry which is preliminary data.</text>
</comment>
<proteinExistence type="predicted"/>